<name>A0A9P5PC15_9AGAR</name>
<sequence length="95" mass="11065">MTPLYLSQKLLKYSTDIQKNVICNSVTQDLVNISLNIHTWIPFRLLKDLKLPNAYTYLQMPILPPNTYPYFQTPIPTSEHLPLNAHRWTPIPTSE</sequence>
<reference evidence="1" key="1">
    <citation type="submission" date="2020-11" db="EMBL/GenBank/DDBJ databases">
        <authorList>
            <consortium name="DOE Joint Genome Institute"/>
            <person name="Ahrendt S."/>
            <person name="Riley R."/>
            <person name="Andreopoulos W."/>
            <person name="Labutti K."/>
            <person name="Pangilinan J."/>
            <person name="Ruiz-Duenas F.J."/>
            <person name="Barrasa J.M."/>
            <person name="Sanchez-Garcia M."/>
            <person name="Camarero S."/>
            <person name="Miyauchi S."/>
            <person name="Serrano A."/>
            <person name="Linde D."/>
            <person name="Babiker R."/>
            <person name="Drula E."/>
            <person name="Ayuso-Fernandez I."/>
            <person name="Pacheco R."/>
            <person name="Padilla G."/>
            <person name="Ferreira P."/>
            <person name="Barriuso J."/>
            <person name="Kellner H."/>
            <person name="Castanera R."/>
            <person name="Alfaro M."/>
            <person name="Ramirez L."/>
            <person name="Pisabarro A.G."/>
            <person name="Kuo A."/>
            <person name="Tritt A."/>
            <person name="Lipzen A."/>
            <person name="He G."/>
            <person name="Yan M."/>
            <person name="Ng V."/>
            <person name="Cullen D."/>
            <person name="Martin F."/>
            <person name="Rosso M.-N."/>
            <person name="Henrissat B."/>
            <person name="Hibbett D."/>
            <person name="Martinez A.T."/>
            <person name="Grigoriev I.V."/>
        </authorList>
    </citation>
    <scope>NUCLEOTIDE SEQUENCE</scope>
    <source>
        <strain evidence="1">AH 40177</strain>
    </source>
</reference>
<dbReference type="Proteomes" id="UP000772434">
    <property type="component" value="Unassembled WGS sequence"/>
</dbReference>
<dbReference type="OrthoDB" id="3212545at2759"/>
<dbReference type="AlphaFoldDB" id="A0A9P5PC15"/>
<gene>
    <name evidence="1" type="ORF">BDP27DRAFT_1431346</name>
</gene>
<protein>
    <submittedName>
        <fullName evidence="1">Uncharacterized protein</fullName>
    </submittedName>
</protein>
<evidence type="ECO:0000313" key="2">
    <source>
        <dbReference type="Proteomes" id="UP000772434"/>
    </source>
</evidence>
<keyword evidence="2" id="KW-1185">Reference proteome</keyword>
<comment type="caution">
    <text evidence="1">The sequence shown here is derived from an EMBL/GenBank/DDBJ whole genome shotgun (WGS) entry which is preliminary data.</text>
</comment>
<proteinExistence type="predicted"/>
<evidence type="ECO:0000313" key="1">
    <source>
        <dbReference type="EMBL" id="KAF9059465.1"/>
    </source>
</evidence>
<accession>A0A9P5PC15</accession>
<dbReference type="EMBL" id="JADNRY010000300">
    <property type="protein sequence ID" value="KAF9059465.1"/>
    <property type="molecule type" value="Genomic_DNA"/>
</dbReference>
<organism evidence="1 2">
    <name type="scientific">Rhodocollybia butyracea</name>
    <dbReference type="NCBI Taxonomy" id="206335"/>
    <lineage>
        <taxon>Eukaryota</taxon>
        <taxon>Fungi</taxon>
        <taxon>Dikarya</taxon>
        <taxon>Basidiomycota</taxon>
        <taxon>Agaricomycotina</taxon>
        <taxon>Agaricomycetes</taxon>
        <taxon>Agaricomycetidae</taxon>
        <taxon>Agaricales</taxon>
        <taxon>Marasmiineae</taxon>
        <taxon>Omphalotaceae</taxon>
        <taxon>Rhodocollybia</taxon>
    </lineage>
</organism>